<accession>A0A9Q8WFS8</accession>
<dbReference type="EMBL" id="CP019475">
    <property type="protein sequence ID" value="UQC81202.1"/>
    <property type="molecule type" value="Genomic_DNA"/>
</dbReference>
<dbReference type="PANTHER" id="PTHR33112">
    <property type="entry name" value="DOMAIN PROTEIN, PUTATIVE-RELATED"/>
    <property type="match status" value="1"/>
</dbReference>
<dbReference type="AlphaFoldDB" id="A0A9Q8WFS8"/>
<proteinExistence type="predicted"/>
<dbReference type="GeneID" id="73340695"/>
<keyword evidence="4" id="KW-1185">Reference proteome</keyword>
<keyword evidence="1" id="KW-0472">Membrane</keyword>
<dbReference type="KEGG" id="clup:CLUP02_06688"/>
<gene>
    <name evidence="3" type="ORF">CLUP02_06688</name>
</gene>
<evidence type="ECO:0000313" key="3">
    <source>
        <dbReference type="EMBL" id="UQC81202.1"/>
    </source>
</evidence>
<evidence type="ECO:0000256" key="1">
    <source>
        <dbReference type="SAM" id="Phobius"/>
    </source>
</evidence>
<keyword evidence="1" id="KW-0812">Transmembrane</keyword>
<protein>
    <recommendedName>
        <fullName evidence="2">Heterokaryon incompatibility domain-containing protein</fullName>
    </recommendedName>
</protein>
<sequence>MTEESRLNSRRITLLISALFAAGFAAADWAFALSFHKYGSTGPEKAAGVVAGVASFVAVTVMVVDIWKICADASEARAAELFDREQLADLRDIIDTYLPHKLNQVSICDSCAQLCVTCRIFRQALLLEGVTADHAAVLGRSSGSVCAKLVDEDGGFAIKIHVNEDGESKMPVATVSCAPLMDPKPPMKLSVNSEDDKIFQQIKDWLRVCEKCHIDCGNLAYSDRMPTRLLHLLSDSRAQLVDSENLMNGKAIRYTALSYCWGTGTFSGDENELIEQGKTLRANLESRYRPFDTGNLPGTVRDAIKITRRLSDPDNELELCFLWVDSLCIIQDDVQDKKVEIHRMQEVYGNAAVTICATMSAKATQPLLTPRLAWSKQIKPCRVGTSWLTVKPTAPAGLRSRAPLFLRAWTLQEEHLSPRLLFWGGQRFSWACGRGEYAEQTSSSVSLDTSTIHVRKFLAECRISEPEELWLAWNSVVESYTARSLSNPADRFDALAGLATRYLTAVSGNNEYMAGLWRATFAQDLLWRVSRPPGPDIGWPGTAGTPSWSWASLPIGLGACMWHKFKMSTEVELLGDGSSLNVEPSEAVAQGAHLVRVRVQGLLRNLWSPGSQLREWGDICVCADGVNKFSFGSNPGQDVHAVDCLTGKLVVYEARKQEIVAELDYCRLAKDVNERLLLEVHCLAISEHGMLVLRHQKDTGSFERIGIGFGYRRDFFKGLEKTEIVLE</sequence>
<organism evidence="3 4">
    <name type="scientific">Colletotrichum lupini</name>
    <dbReference type="NCBI Taxonomy" id="145971"/>
    <lineage>
        <taxon>Eukaryota</taxon>
        <taxon>Fungi</taxon>
        <taxon>Dikarya</taxon>
        <taxon>Ascomycota</taxon>
        <taxon>Pezizomycotina</taxon>
        <taxon>Sordariomycetes</taxon>
        <taxon>Hypocreomycetidae</taxon>
        <taxon>Glomerellales</taxon>
        <taxon>Glomerellaceae</taxon>
        <taxon>Colletotrichum</taxon>
        <taxon>Colletotrichum acutatum species complex</taxon>
    </lineage>
</organism>
<dbReference type="Proteomes" id="UP000830671">
    <property type="component" value="Chromosome 3"/>
</dbReference>
<reference evidence="3" key="1">
    <citation type="journal article" date="2021" name="Mol. Plant Microbe Interact.">
        <title>Complete Genome Sequence of the Plant-Pathogenic Fungus Colletotrichum lupini.</title>
        <authorList>
            <person name="Baroncelli R."/>
            <person name="Pensec F."/>
            <person name="Da Lio D."/>
            <person name="Boufleur T."/>
            <person name="Vicente I."/>
            <person name="Sarrocco S."/>
            <person name="Picot A."/>
            <person name="Baraldi E."/>
            <person name="Sukno S."/>
            <person name="Thon M."/>
            <person name="Le Floch G."/>
        </authorList>
    </citation>
    <scope>NUCLEOTIDE SEQUENCE</scope>
    <source>
        <strain evidence="3">IMI 504893</strain>
    </source>
</reference>
<keyword evidence="1" id="KW-1133">Transmembrane helix</keyword>
<name>A0A9Q8WFS8_9PEZI</name>
<dbReference type="InterPro" id="IPR010730">
    <property type="entry name" value="HET"/>
</dbReference>
<dbReference type="PANTHER" id="PTHR33112:SF16">
    <property type="entry name" value="HETEROKARYON INCOMPATIBILITY DOMAIN-CONTAINING PROTEIN"/>
    <property type="match status" value="1"/>
</dbReference>
<feature type="transmembrane region" description="Helical" evidence="1">
    <location>
        <begin position="12"/>
        <end position="34"/>
    </location>
</feature>
<dbReference type="Pfam" id="PF06985">
    <property type="entry name" value="HET"/>
    <property type="match status" value="1"/>
</dbReference>
<feature type="domain" description="Heterokaryon incompatibility" evidence="2">
    <location>
        <begin position="254"/>
        <end position="413"/>
    </location>
</feature>
<evidence type="ECO:0000259" key="2">
    <source>
        <dbReference type="Pfam" id="PF06985"/>
    </source>
</evidence>
<evidence type="ECO:0000313" key="4">
    <source>
        <dbReference type="Proteomes" id="UP000830671"/>
    </source>
</evidence>
<dbReference type="RefSeq" id="XP_049142828.1">
    <property type="nucleotide sequence ID" value="XM_049285685.1"/>
</dbReference>